<dbReference type="CDD" id="cd00090">
    <property type="entry name" value="HTH_ARSR"/>
    <property type="match status" value="1"/>
</dbReference>
<gene>
    <name evidence="2" type="ORF">BZK31_11655</name>
</gene>
<dbReference type="OrthoDB" id="8565358at2"/>
<dbReference type="InterPro" id="IPR011991">
    <property type="entry name" value="ArsR-like_HTH"/>
</dbReference>
<accession>A0A1X0N6B7</accession>
<evidence type="ECO:0000313" key="3">
    <source>
        <dbReference type="Proteomes" id="UP000192815"/>
    </source>
</evidence>
<dbReference type="SMART" id="SM00418">
    <property type="entry name" value="HTH_ARSR"/>
    <property type="match status" value="1"/>
</dbReference>
<dbReference type="RefSeq" id="WP_083182796.1">
    <property type="nucleotide sequence ID" value="NZ_CBCRZR010000004.1"/>
</dbReference>
<protein>
    <submittedName>
        <fullName evidence="2">Transcriptional regulator</fullName>
    </submittedName>
</protein>
<dbReference type="STRING" id="1958950.BZK31_11655"/>
<comment type="caution">
    <text evidence="2">The sequence shown here is derived from an EMBL/GenBank/DDBJ whole genome shotgun (WGS) entry which is preliminary data.</text>
</comment>
<dbReference type="InterPro" id="IPR036388">
    <property type="entry name" value="WH-like_DNA-bd_sf"/>
</dbReference>
<dbReference type="EMBL" id="MUIO01000039">
    <property type="protein sequence ID" value="ORC59176.1"/>
    <property type="molecule type" value="Genomic_DNA"/>
</dbReference>
<evidence type="ECO:0000313" key="2">
    <source>
        <dbReference type="EMBL" id="ORC59176.1"/>
    </source>
</evidence>
<feature type="domain" description="HTH arsR-type" evidence="1">
    <location>
        <begin position="6"/>
        <end position="103"/>
    </location>
</feature>
<dbReference type="InterPro" id="IPR036390">
    <property type="entry name" value="WH_DNA-bd_sf"/>
</dbReference>
<dbReference type="InterPro" id="IPR001845">
    <property type="entry name" value="HTH_ArsR_DNA-bd_dom"/>
</dbReference>
<sequence length="107" mass="12181">MRTLKHPEAREFVLERVLYALSDPVRLEIIHHLADVAEATCGELDGGRPKSSASHHFRVLRDAGLMRTRTLGTTHMNSLRRDELEMRFPGLLDSILRHFTPPDCHTG</sequence>
<reference evidence="3" key="1">
    <citation type="submission" date="2017-02" db="EMBL/GenBank/DDBJ databases">
        <title>Pseudomonas floridae sp. nov., a novel pathogenic bacterial species isolated from tomato.</title>
        <authorList>
            <person name="Timilsina S."/>
            <person name="Vallad G.E."/>
            <person name="Jones J.B."/>
        </authorList>
    </citation>
    <scope>NUCLEOTIDE SEQUENCE [LARGE SCALE GENOMIC DNA]</scope>
    <source>
        <strain evidence="3">GEV388</strain>
    </source>
</reference>
<keyword evidence="3" id="KW-1185">Reference proteome</keyword>
<dbReference type="Proteomes" id="UP000192815">
    <property type="component" value="Unassembled WGS sequence"/>
</dbReference>
<name>A0A1X0N6B7_9PSED</name>
<organism evidence="2 3">
    <name type="scientific">Pseudomonas floridensis</name>
    <dbReference type="NCBI Taxonomy" id="1958950"/>
    <lineage>
        <taxon>Bacteria</taxon>
        <taxon>Pseudomonadati</taxon>
        <taxon>Pseudomonadota</taxon>
        <taxon>Gammaproteobacteria</taxon>
        <taxon>Pseudomonadales</taxon>
        <taxon>Pseudomonadaceae</taxon>
        <taxon>Pseudomonas</taxon>
    </lineage>
</organism>
<dbReference type="Gene3D" id="1.10.10.10">
    <property type="entry name" value="Winged helix-like DNA-binding domain superfamily/Winged helix DNA-binding domain"/>
    <property type="match status" value="1"/>
</dbReference>
<dbReference type="Pfam" id="PF12840">
    <property type="entry name" value="HTH_20"/>
    <property type="match status" value="1"/>
</dbReference>
<dbReference type="SUPFAM" id="SSF46785">
    <property type="entry name" value="Winged helix' DNA-binding domain"/>
    <property type="match status" value="1"/>
</dbReference>
<dbReference type="AlphaFoldDB" id="A0A1X0N6B7"/>
<dbReference type="PRINTS" id="PR00778">
    <property type="entry name" value="HTHARSR"/>
</dbReference>
<evidence type="ECO:0000259" key="1">
    <source>
        <dbReference type="PROSITE" id="PS50987"/>
    </source>
</evidence>
<dbReference type="GO" id="GO:0003700">
    <property type="term" value="F:DNA-binding transcription factor activity"/>
    <property type="evidence" value="ECO:0007669"/>
    <property type="project" value="InterPro"/>
</dbReference>
<proteinExistence type="predicted"/>
<dbReference type="PROSITE" id="PS50987">
    <property type="entry name" value="HTH_ARSR_2"/>
    <property type="match status" value="1"/>
</dbReference>